<keyword evidence="3 5" id="KW-0687">Ribonucleoprotein</keyword>
<gene>
    <name evidence="5" type="primary">rplE</name>
    <name evidence="9" type="ORF">A2693_04220</name>
</gene>
<evidence type="ECO:0000313" key="10">
    <source>
        <dbReference type="Proteomes" id="UP000178577"/>
    </source>
</evidence>
<dbReference type="GO" id="GO:0019843">
    <property type="term" value="F:rRNA binding"/>
    <property type="evidence" value="ECO:0007669"/>
    <property type="project" value="UniProtKB-UniRule"/>
</dbReference>
<feature type="domain" description="Large ribosomal subunit protein uL5 C-terminal" evidence="8">
    <location>
        <begin position="85"/>
        <end position="177"/>
    </location>
</feature>
<comment type="similarity">
    <text evidence="1 5 6">Belongs to the universal ribosomal protein uL5 family.</text>
</comment>
<keyword evidence="5" id="KW-0699">rRNA-binding</keyword>
<evidence type="ECO:0000259" key="8">
    <source>
        <dbReference type="Pfam" id="PF00673"/>
    </source>
</evidence>
<comment type="function">
    <text evidence="5">This is 1 of the proteins that bind and probably mediate the attachment of the 5S RNA into the large ribosomal subunit, where it forms part of the central protuberance. In the 70S ribosome it contacts protein S13 of the 30S subunit (bridge B1b), connecting the 2 subunits; this bridge is implicated in subunit movement. Contacts the P site tRNA; the 5S rRNA and some of its associated proteins might help stabilize positioning of ribosome-bound tRNAs.</text>
</comment>
<sequence>MTNLYSKFQTEVTPKLKEEFGLKNDLSVPIIEKITVNVGVADALINKDVIGKVTEQISLISGQKPKWTKAKKAIAGFKLRQGDVIGVKVTLRGKKAWQFLERLIRVAIPRIRDFRGISQSKFDKDGNYTLGLTEQIIFPEIEYSKIDKIRGLSVTISIKNTNPEKSKRVLELLGLPFKNE</sequence>
<dbReference type="Pfam" id="PF00281">
    <property type="entry name" value="Ribosomal_L5"/>
    <property type="match status" value="1"/>
</dbReference>
<keyword evidence="5" id="KW-0694">RNA-binding</keyword>
<evidence type="ECO:0000256" key="1">
    <source>
        <dbReference type="ARBA" id="ARBA00008553"/>
    </source>
</evidence>
<dbReference type="Gene3D" id="3.30.1440.10">
    <property type="match status" value="1"/>
</dbReference>
<dbReference type="InterPro" id="IPR031309">
    <property type="entry name" value="Ribosomal_uL5_C"/>
</dbReference>
<dbReference type="GO" id="GO:1990904">
    <property type="term" value="C:ribonucleoprotein complex"/>
    <property type="evidence" value="ECO:0007669"/>
    <property type="project" value="UniProtKB-KW"/>
</dbReference>
<comment type="subunit">
    <text evidence="5">Part of the 50S ribosomal subunit; part of the 5S rRNA/L5/L18/L25 subcomplex. Contacts the 5S rRNA and the P site tRNA. Forms a bridge to the 30S subunit in the 70S ribosome.</text>
</comment>
<dbReference type="GO" id="GO:0000049">
    <property type="term" value="F:tRNA binding"/>
    <property type="evidence" value="ECO:0007669"/>
    <property type="project" value="UniProtKB-UniRule"/>
</dbReference>
<dbReference type="Pfam" id="PF00673">
    <property type="entry name" value="Ribosomal_L5_C"/>
    <property type="match status" value="1"/>
</dbReference>
<dbReference type="GO" id="GO:0003735">
    <property type="term" value="F:structural constituent of ribosome"/>
    <property type="evidence" value="ECO:0007669"/>
    <property type="project" value="InterPro"/>
</dbReference>
<evidence type="ECO:0000313" key="9">
    <source>
        <dbReference type="EMBL" id="OGD87278.1"/>
    </source>
</evidence>
<evidence type="ECO:0000256" key="6">
    <source>
        <dbReference type="RuleBase" id="RU003930"/>
    </source>
</evidence>
<dbReference type="Proteomes" id="UP000178577">
    <property type="component" value="Unassembled WGS sequence"/>
</dbReference>
<dbReference type="FunFam" id="3.30.1440.10:FF:000001">
    <property type="entry name" value="50S ribosomal protein L5"/>
    <property type="match status" value="1"/>
</dbReference>
<protein>
    <recommendedName>
        <fullName evidence="4 5">Large ribosomal subunit protein uL5</fullName>
    </recommendedName>
</protein>
<dbReference type="GO" id="GO:0006412">
    <property type="term" value="P:translation"/>
    <property type="evidence" value="ECO:0007669"/>
    <property type="project" value="UniProtKB-UniRule"/>
</dbReference>
<dbReference type="SUPFAM" id="SSF55282">
    <property type="entry name" value="RL5-like"/>
    <property type="match status" value="1"/>
</dbReference>
<dbReference type="EMBL" id="MFAY01000062">
    <property type="protein sequence ID" value="OGD87278.1"/>
    <property type="molecule type" value="Genomic_DNA"/>
</dbReference>
<dbReference type="InterPro" id="IPR031310">
    <property type="entry name" value="Ribosomal_uL5_N"/>
</dbReference>
<name>A0A1F5G610_9BACT</name>
<organism evidence="9 10">
    <name type="scientific">Candidatus Curtissbacteria bacterium RIFCSPHIGHO2_01_FULL_40_12</name>
    <dbReference type="NCBI Taxonomy" id="1797710"/>
    <lineage>
        <taxon>Bacteria</taxon>
        <taxon>Candidatus Curtissiibacteriota</taxon>
    </lineage>
</organism>
<comment type="caution">
    <text evidence="9">The sequence shown here is derived from an EMBL/GenBank/DDBJ whole genome shotgun (WGS) entry which is preliminary data.</text>
</comment>
<feature type="domain" description="Large ribosomal subunit protein uL5 N-terminal" evidence="7">
    <location>
        <begin position="25"/>
        <end position="80"/>
    </location>
</feature>
<reference evidence="9 10" key="1">
    <citation type="journal article" date="2016" name="Nat. Commun.">
        <title>Thousands of microbial genomes shed light on interconnected biogeochemical processes in an aquifer system.</title>
        <authorList>
            <person name="Anantharaman K."/>
            <person name="Brown C.T."/>
            <person name="Hug L.A."/>
            <person name="Sharon I."/>
            <person name="Castelle C.J."/>
            <person name="Probst A.J."/>
            <person name="Thomas B.C."/>
            <person name="Singh A."/>
            <person name="Wilkins M.J."/>
            <person name="Karaoz U."/>
            <person name="Brodie E.L."/>
            <person name="Williams K.H."/>
            <person name="Hubbard S.S."/>
            <person name="Banfield J.F."/>
        </authorList>
    </citation>
    <scope>NUCLEOTIDE SEQUENCE [LARGE SCALE GENOMIC DNA]</scope>
</reference>
<dbReference type="InterPro" id="IPR002132">
    <property type="entry name" value="Ribosomal_uL5"/>
</dbReference>
<dbReference type="InterPro" id="IPR020930">
    <property type="entry name" value="Ribosomal_uL5_bac-type"/>
</dbReference>
<dbReference type="HAMAP" id="MF_01333_B">
    <property type="entry name" value="Ribosomal_uL5_B"/>
    <property type="match status" value="1"/>
</dbReference>
<evidence type="ECO:0000256" key="3">
    <source>
        <dbReference type="ARBA" id="ARBA00023274"/>
    </source>
</evidence>
<evidence type="ECO:0000256" key="2">
    <source>
        <dbReference type="ARBA" id="ARBA00022980"/>
    </source>
</evidence>
<dbReference type="InterPro" id="IPR022803">
    <property type="entry name" value="Ribosomal_uL5_dom_sf"/>
</dbReference>
<evidence type="ECO:0000256" key="4">
    <source>
        <dbReference type="ARBA" id="ARBA00035245"/>
    </source>
</evidence>
<accession>A0A1F5G610</accession>
<keyword evidence="5" id="KW-0820">tRNA-binding</keyword>
<dbReference type="AlphaFoldDB" id="A0A1F5G610"/>
<dbReference type="GO" id="GO:0005840">
    <property type="term" value="C:ribosome"/>
    <property type="evidence" value="ECO:0007669"/>
    <property type="project" value="UniProtKB-KW"/>
</dbReference>
<keyword evidence="2 5" id="KW-0689">Ribosomal protein</keyword>
<evidence type="ECO:0000256" key="5">
    <source>
        <dbReference type="HAMAP-Rule" id="MF_01333"/>
    </source>
</evidence>
<dbReference type="PANTHER" id="PTHR11994">
    <property type="entry name" value="60S RIBOSOMAL PROTEIN L11-RELATED"/>
    <property type="match status" value="1"/>
</dbReference>
<dbReference type="NCBIfam" id="NF000585">
    <property type="entry name" value="PRK00010.1"/>
    <property type="match status" value="1"/>
</dbReference>
<dbReference type="PIRSF" id="PIRSF002161">
    <property type="entry name" value="Ribosomal_L5"/>
    <property type="match status" value="1"/>
</dbReference>
<evidence type="ECO:0000259" key="7">
    <source>
        <dbReference type="Pfam" id="PF00281"/>
    </source>
</evidence>
<proteinExistence type="inferred from homology"/>